<organism evidence="5 6">
    <name type="scientific">Clostridium gelidum</name>
    <dbReference type="NCBI Taxonomy" id="704125"/>
    <lineage>
        <taxon>Bacteria</taxon>
        <taxon>Bacillati</taxon>
        <taxon>Bacillota</taxon>
        <taxon>Clostridia</taxon>
        <taxon>Eubacteriales</taxon>
        <taxon>Clostridiaceae</taxon>
        <taxon>Clostridium</taxon>
    </lineage>
</organism>
<dbReference type="RefSeq" id="WP_311196389.1">
    <property type="nucleotide sequence ID" value="NZ_AP024849.1"/>
</dbReference>
<feature type="domain" description="Cadherin-like beta-sandwich-like" evidence="4">
    <location>
        <begin position="152"/>
        <end position="243"/>
    </location>
</feature>
<sequence>MNKKIKRIISLTLAIGTFSVIAPASNLDLFATKAYAYNTSDDVAFLKDIDVNHGSLNFSKTRTSYDIKLNSDVETIDITANPDKSTYDVTIDGEKKTGQWTKTIKLDKGRNKIAIRSEDSGENGPITYYVNVYRGGSTSTSSSDDDEVYIDNITLSDGDISFSRTKKSYDINVAQSVSEIRIKADPENEDDDVVTINGVTVDGEDKYRKTVALSSGKNVVTIVVEDHDGENGNKETYTLNIYRGGSVATTTTTGEIDDNQDSIYLDDIVIEDGTVPISFRPRVTSYAVDVKKDWENVIIKAVPQDDDRIVRVNGSKLSYDGKFRTQLALKEGKNVFEVKVTNEDEYDSKDDSSDAVKYKQRTYTLTVYRGTSQGTATGITSTNTANNNTNVNANIKVSQWVSNNGKWQYNDALGNSLKNMWFLDKSTSYWYYLDANGDMKTGWIQDGSGNYYYLYPNGAMASNTTIDGYKLGSNGAWSK</sequence>
<feature type="domain" description="Cadherin-like beta-sandwich-like" evidence="4">
    <location>
        <begin position="268"/>
        <end position="369"/>
    </location>
</feature>
<evidence type="ECO:0000259" key="4">
    <source>
        <dbReference type="Pfam" id="PF12733"/>
    </source>
</evidence>
<feature type="repeat" description="Cell wall-binding" evidence="2">
    <location>
        <begin position="440"/>
        <end position="460"/>
    </location>
</feature>
<dbReference type="Pfam" id="PF12733">
    <property type="entry name" value="Cadherin-like"/>
    <property type="match status" value="3"/>
</dbReference>
<feature type="chain" id="PRO_5047473334" description="Cadherin-like beta-sandwich-like domain-containing protein" evidence="3">
    <location>
        <begin position="25"/>
        <end position="479"/>
    </location>
</feature>
<evidence type="ECO:0000313" key="6">
    <source>
        <dbReference type="Proteomes" id="UP000824633"/>
    </source>
</evidence>
<dbReference type="SUPFAM" id="SSF69360">
    <property type="entry name" value="Cell wall binding repeat"/>
    <property type="match status" value="1"/>
</dbReference>
<evidence type="ECO:0000256" key="2">
    <source>
        <dbReference type="PROSITE-ProRule" id="PRU00591"/>
    </source>
</evidence>
<dbReference type="Proteomes" id="UP000824633">
    <property type="component" value="Chromosome"/>
</dbReference>
<proteinExistence type="predicted"/>
<name>A0ABM7TCA5_9CLOT</name>
<evidence type="ECO:0000256" key="1">
    <source>
        <dbReference type="ARBA" id="ARBA00022737"/>
    </source>
</evidence>
<dbReference type="EMBL" id="AP024849">
    <property type="protein sequence ID" value="BCZ49036.1"/>
    <property type="molecule type" value="Genomic_DNA"/>
</dbReference>
<feature type="signal peptide" evidence="3">
    <location>
        <begin position="1"/>
        <end position="24"/>
    </location>
</feature>
<keyword evidence="3" id="KW-0732">Signal</keyword>
<dbReference type="Pfam" id="PF01473">
    <property type="entry name" value="Choline_bind_1"/>
    <property type="match status" value="1"/>
</dbReference>
<protein>
    <recommendedName>
        <fullName evidence="4">Cadherin-like beta-sandwich-like domain-containing protein</fullName>
    </recommendedName>
</protein>
<dbReference type="InterPro" id="IPR025883">
    <property type="entry name" value="Cadherin-like_domain"/>
</dbReference>
<evidence type="ECO:0000256" key="3">
    <source>
        <dbReference type="SAM" id="SignalP"/>
    </source>
</evidence>
<reference evidence="6" key="1">
    <citation type="submission" date="2021-07" db="EMBL/GenBank/DDBJ databases">
        <title>Complete genome sequencing of a Clostridium isolate.</title>
        <authorList>
            <person name="Ueki A."/>
            <person name="Tonouchi A."/>
        </authorList>
    </citation>
    <scope>NUCLEOTIDE SEQUENCE [LARGE SCALE GENOMIC DNA]</scope>
    <source>
        <strain evidence="6">C5S11</strain>
    </source>
</reference>
<dbReference type="InterPro" id="IPR018337">
    <property type="entry name" value="Cell_wall/Cho-bd_repeat"/>
</dbReference>
<accession>A0ABM7TCA5</accession>
<dbReference type="Gene3D" id="2.10.270.10">
    <property type="entry name" value="Cholin Binding"/>
    <property type="match status" value="1"/>
</dbReference>
<dbReference type="Pfam" id="PF19085">
    <property type="entry name" value="Choline_bind_2"/>
    <property type="match status" value="1"/>
</dbReference>
<evidence type="ECO:0000313" key="5">
    <source>
        <dbReference type="EMBL" id="BCZ49036.1"/>
    </source>
</evidence>
<gene>
    <name evidence="5" type="ORF">psyc5s11_51030</name>
</gene>
<keyword evidence="6" id="KW-1185">Reference proteome</keyword>
<keyword evidence="1" id="KW-0677">Repeat</keyword>
<dbReference type="PROSITE" id="PS51170">
    <property type="entry name" value="CW"/>
    <property type="match status" value="1"/>
</dbReference>
<feature type="domain" description="Cadherin-like beta-sandwich-like" evidence="4">
    <location>
        <begin position="47"/>
        <end position="134"/>
    </location>
</feature>